<name>A0A0E9X484_ANGAN</name>
<protein>
    <submittedName>
        <fullName evidence="1">Uncharacterized protein</fullName>
    </submittedName>
</protein>
<evidence type="ECO:0000313" key="1">
    <source>
        <dbReference type="EMBL" id="JAH97251.1"/>
    </source>
</evidence>
<reference evidence="1" key="1">
    <citation type="submission" date="2014-11" db="EMBL/GenBank/DDBJ databases">
        <authorList>
            <person name="Amaro Gonzalez C."/>
        </authorList>
    </citation>
    <scope>NUCLEOTIDE SEQUENCE</scope>
</reference>
<dbReference type="AlphaFoldDB" id="A0A0E9X484"/>
<proteinExistence type="predicted"/>
<accession>A0A0E9X484</accession>
<sequence length="69" mass="7440">MVQLSVFFVVFEESVHSEQILCFDFDLCWSVLMPFDLVSLIAPLGMPGGICKSVLHAGMLSLSSGGCTV</sequence>
<dbReference type="EMBL" id="GBXM01011326">
    <property type="protein sequence ID" value="JAH97251.1"/>
    <property type="molecule type" value="Transcribed_RNA"/>
</dbReference>
<organism evidence="1">
    <name type="scientific">Anguilla anguilla</name>
    <name type="common">European freshwater eel</name>
    <name type="synonym">Muraena anguilla</name>
    <dbReference type="NCBI Taxonomy" id="7936"/>
    <lineage>
        <taxon>Eukaryota</taxon>
        <taxon>Metazoa</taxon>
        <taxon>Chordata</taxon>
        <taxon>Craniata</taxon>
        <taxon>Vertebrata</taxon>
        <taxon>Euteleostomi</taxon>
        <taxon>Actinopterygii</taxon>
        <taxon>Neopterygii</taxon>
        <taxon>Teleostei</taxon>
        <taxon>Anguilliformes</taxon>
        <taxon>Anguillidae</taxon>
        <taxon>Anguilla</taxon>
    </lineage>
</organism>
<reference evidence="1" key="2">
    <citation type="journal article" date="2015" name="Fish Shellfish Immunol.">
        <title>Early steps in the European eel (Anguilla anguilla)-Vibrio vulnificus interaction in the gills: Role of the RtxA13 toxin.</title>
        <authorList>
            <person name="Callol A."/>
            <person name="Pajuelo D."/>
            <person name="Ebbesson L."/>
            <person name="Teles M."/>
            <person name="MacKenzie S."/>
            <person name="Amaro C."/>
        </authorList>
    </citation>
    <scope>NUCLEOTIDE SEQUENCE</scope>
</reference>